<dbReference type="Pfam" id="PF05746">
    <property type="entry name" value="DALR_1"/>
    <property type="match status" value="1"/>
</dbReference>
<dbReference type="GO" id="GO:0006420">
    <property type="term" value="P:arginyl-tRNA aminoacylation"/>
    <property type="evidence" value="ECO:0007669"/>
    <property type="project" value="InterPro"/>
</dbReference>
<evidence type="ECO:0000256" key="4">
    <source>
        <dbReference type="ARBA" id="ARBA00022741"/>
    </source>
</evidence>
<keyword evidence="5 10" id="KW-0067">ATP-binding</keyword>
<evidence type="ECO:0000256" key="6">
    <source>
        <dbReference type="ARBA" id="ARBA00022917"/>
    </source>
</evidence>
<keyword evidence="4 10" id="KW-0547">Nucleotide-binding</keyword>
<dbReference type="GO" id="GO:0004814">
    <property type="term" value="F:arginine-tRNA ligase activity"/>
    <property type="evidence" value="ECO:0007669"/>
    <property type="project" value="UniProtKB-EC"/>
</dbReference>
<dbReference type="InterPro" id="IPR014729">
    <property type="entry name" value="Rossmann-like_a/b/a_fold"/>
</dbReference>
<evidence type="ECO:0000256" key="7">
    <source>
        <dbReference type="ARBA" id="ARBA00023146"/>
    </source>
</evidence>
<comment type="similarity">
    <text evidence="1 10">Belongs to the class-I aminoacyl-tRNA synthetase family.</text>
</comment>
<comment type="catalytic activity">
    <reaction evidence="9">
        <text>tRNA(Arg) + L-arginine + ATP = L-arginyl-tRNA(Arg) + AMP + diphosphate</text>
        <dbReference type="Rhea" id="RHEA:20301"/>
        <dbReference type="Rhea" id="RHEA-COMP:9658"/>
        <dbReference type="Rhea" id="RHEA-COMP:9673"/>
        <dbReference type="ChEBI" id="CHEBI:30616"/>
        <dbReference type="ChEBI" id="CHEBI:32682"/>
        <dbReference type="ChEBI" id="CHEBI:33019"/>
        <dbReference type="ChEBI" id="CHEBI:78442"/>
        <dbReference type="ChEBI" id="CHEBI:78513"/>
        <dbReference type="ChEBI" id="CHEBI:456215"/>
        <dbReference type="EC" id="6.1.1.19"/>
    </reaction>
</comment>
<accession>A0AAD4L055</accession>
<dbReference type="Gene3D" id="3.30.1360.70">
    <property type="entry name" value="Arginyl tRNA synthetase N-terminal domain"/>
    <property type="match status" value="1"/>
</dbReference>
<evidence type="ECO:0000313" key="12">
    <source>
        <dbReference type="EMBL" id="KAH8704242.1"/>
    </source>
</evidence>
<keyword evidence="7 10" id="KW-0030">Aminoacyl-tRNA synthetase</keyword>
<evidence type="ECO:0000256" key="5">
    <source>
        <dbReference type="ARBA" id="ARBA00022840"/>
    </source>
</evidence>
<dbReference type="EMBL" id="JAJTJA010000002">
    <property type="protein sequence ID" value="KAH8704242.1"/>
    <property type="molecule type" value="Genomic_DNA"/>
</dbReference>
<keyword evidence="6 10" id="KW-0648">Protein biosynthesis</keyword>
<dbReference type="PRINTS" id="PR01038">
    <property type="entry name" value="TRNASYNTHARG"/>
</dbReference>
<dbReference type="PROSITE" id="PS00178">
    <property type="entry name" value="AA_TRNA_LIGASE_I"/>
    <property type="match status" value="1"/>
</dbReference>
<dbReference type="NCBIfam" id="TIGR00456">
    <property type="entry name" value="argS"/>
    <property type="match status" value="1"/>
</dbReference>
<feature type="domain" description="DALR anticodon binding" evidence="11">
    <location>
        <begin position="521"/>
        <end position="641"/>
    </location>
</feature>
<evidence type="ECO:0000259" key="11">
    <source>
        <dbReference type="SMART" id="SM00836"/>
    </source>
</evidence>
<reference evidence="12" key="1">
    <citation type="submission" date="2021-12" db="EMBL/GenBank/DDBJ databases">
        <title>Convergent genome expansion in fungi linked to evolution of root-endophyte symbiosis.</title>
        <authorList>
            <consortium name="DOE Joint Genome Institute"/>
            <person name="Ke Y.-H."/>
            <person name="Bonito G."/>
            <person name="Liao H.-L."/>
            <person name="Looney B."/>
            <person name="Rojas-Flechas A."/>
            <person name="Nash J."/>
            <person name="Hameed K."/>
            <person name="Schadt C."/>
            <person name="Martin F."/>
            <person name="Crous P.W."/>
            <person name="Miettinen O."/>
            <person name="Magnuson J.K."/>
            <person name="Labbe J."/>
            <person name="Jacobson D."/>
            <person name="Doktycz M.J."/>
            <person name="Veneault-Fourrey C."/>
            <person name="Kuo A."/>
            <person name="Mondo S."/>
            <person name="Calhoun S."/>
            <person name="Riley R."/>
            <person name="Ohm R."/>
            <person name="LaButti K."/>
            <person name="Andreopoulos B."/>
            <person name="Pangilinan J."/>
            <person name="Nolan M."/>
            <person name="Tritt A."/>
            <person name="Clum A."/>
            <person name="Lipzen A."/>
            <person name="Daum C."/>
            <person name="Barry K."/>
            <person name="Grigoriev I.V."/>
            <person name="Vilgalys R."/>
        </authorList>
    </citation>
    <scope>NUCLEOTIDE SEQUENCE</scope>
    <source>
        <strain evidence="12">PMI_201</strain>
    </source>
</reference>
<dbReference type="InterPro" id="IPR001278">
    <property type="entry name" value="Arg-tRNA-ligase"/>
</dbReference>
<dbReference type="InterPro" id="IPR008909">
    <property type="entry name" value="DALR_anticod-bd"/>
</dbReference>
<dbReference type="InterPro" id="IPR036695">
    <property type="entry name" value="Arg-tRNA-synth_N_sf"/>
</dbReference>
<dbReference type="FunFam" id="1.10.730.10:FF:000006">
    <property type="entry name" value="Arginyl-tRNA synthetase 2, mitochondrial"/>
    <property type="match status" value="1"/>
</dbReference>
<dbReference type="Gene3D" id="3.40.50.620">
    <property type="entry name" value="HUPs"/>
    <property type="match status" value="1"/>
</dbReference>
<protein>
    <recommendedName>
        <fullName evidence="2">arginine--tRNA ligase</fullName>
        <ecNumber evidence="2">6.1.1.19</ecNumber>
    </recommendedName>
    <alternativeName>
        <fullName evidence="8">Arginyl-tRNA synthetase</fullName>
    </alternativeName>
</protein>
<dbReference type="Proteomes" id="UP001201262">
    <property type="component" value="Unassembled WGS sequence"/>
</dbReference>
<dbReference type="CDD" id="cd07956">
    <property type="entry name" value="Anticodon_Ia_Arg"/>
    <property type="match status" value="1"/>
</dbReference>
<dbReference type="Pfam" id="PF00750">
    <property type="entry name" value="tRNA-synt_1d"/>
    <property type="match status" value="1"/>
</dbReference>
<evidence type="ECO:0000256" key="10">
    <source>
        <dbReference type="RuleBase" id="RU363038"/>
    </source>
</evidence>
<dbReference type="InterPro" id="IPR009080">
    <property type="entry name" value="tRNAsynth_Ia_anticodon-bd"/>
</dbReference>
<dbReference type="SUPFAM" id="SSF52374">
    <property type="entry name" value="Nucleotidylyl transferase"/>
    <property type="match status" value="1"/>
</dbReference>
<dbReference type="PANTHER" id="PTHR11956">
    <property type="entry name" value="ARGINYL-TRNA SYNTHETASE"/>
    <property type="match status" value="1"/>
</dbReference>
<evidence type="ECO:0000256" key="1">
    <source>
        <dbReference type="ARBA" id="ARBA00005594"/>
    </source>
</evidence>
<dbReference type="RefSeq" id="XP_046077260.1">
    <property type="nucleotide sequence ID" value="XM_046210573.1"/>
</dbReference>
<proteinExistence type="inferred from homology"/>
<dbReference type="FunFam" id="3.40.50.620:FF:000058">
    <property type="entry name" value="Mitochondrial arginyl-tRNA synthetase"/>
    <property type="match status" value="1"/>
</dbReference>
<dbReference type="GO" id="GO:0032543">
    <property type="term" value="P:mitochondrial translation"/>
    <property type="evidence" value="ECO:0007669"/>
    <property type="project" value="TreeGrafter"/>
</dbReference>
<dbReference type="SUPFAM" id="SSF55190">
    <property type="entry name" value="Arginyl-tRNA synthetase (ArgRS), N-terminal 'additional' domain"/>
    <property type="match status" value="1"/>
</dbReference>
<dbReference type="GO" id="GO:0005524">
    <property type="term" value="F:ATP binding"/>
    <property type="evidence" value="ECO:0007669"/>
    <property type="project" value="UniProtKB-KW"/>
</dbReference>
<dbReference type="InterPro" id="IPR035684">
    <property type="entry name" value="ArgRS_core"/>
</dbReference>
<sequence length="702" mass="80018">MGRSNTLNNQGLETLLQNLEVDGPLPVFPSISSYPLENPMDIYRLYLTHATNQIIECDSANIYDSLQRPTNASKCDLTLVVPRLGIRVKKPDEFAVEIASKFPKSPLFTVIPPSGIWVPVSFSPKTLPLLLLPYVFDREKTYGWNLSYGLKYETNISTPRKKVVVEFSSPNIAKEFHAGHLRSTIIGAFISNLYESMGWDVVKVNYLGDWGKQFGLLAVGWQRYGSEELFKQDPLGHLLDIYARINREFKPEQDASRDARDKGLDTEEIESKGLYAERNYFFKRMENGDEEALTLWRRFRDVSIERYISTYARLNITFDEYSGESQVQSSTTEKVERILQENGICEEDNGSSIINFKKHGAPKLASTVIRNRTGTTTYLLRDVGAVLERAEKYDFDKMIYVVSAEQDLYFQRLFKTVELMGFPELASKLLHINFGKVQGMSSRMGTVRLLSDILNESGKAMHELMKANEVKYAQVENPKDISDIIGITAVMVQDMSGKRVHNYPFDMTRMTSFEGDTGPYLQYAHARLSSIIRKTELGRDDLANADFSYLEDNQHVTYLLRLIAQWPDVVATALKNHEPSTILTYLFNLTHQISSSYDIVKVVNAPEGPDVTRARASLFEAARQVLNNGMRLLGITPVDRYILPYMMEPIPLTAHHGDCPLFFSIFETSIWNLLTGLQNVRAGNRLFHFFKNNTSRYTRDIS</sequence>
<evidence type="ECO:0000256" key="3">
    <source>
        <dbReference type="ARBA" id="ARBA00022598"/>
    </source>
</evidence>
<dbReference type="InterPro" id="IPR001412">
    <property type="entry name" value="aa-tRNA-synth_I_CS"/>
</dbReference>
<evidence type="ECO:0000313" key="13">
    <source>
        <dbReference type="Proteomes" id="UP001201262"/>
    </source>
</evidence>
<evidence type="ECO:0000256" key="8">
    <source>
        <dbReference type="ARBA" id="ARBA00033033"/>
    </source>
</evidence>
<evidence type="ECO:0000256" key="9">
    <source>
        <dbReference type="ARBA" id="ARBA00049339"/>
    </source>
</evidence>
<dbReference type="AlphaFoldDB" id="A0AAD4L055"/>
<evidence type="ECO:0000256" key="2">
    <source>
        <dbReference type="ARBA" id="ARBA00012837"/>
    </source>
</evidence>
<dbReference type="GeneID" id="70240860"/>
<keyword evidence="13" id="KW-1185">Reference proteome</keyword>
<dbReference type="GO" id="GO:0005739">
    <property type="term" value="C:mitochondrion"/>
    <property type="evidence" value="ECO:0007669"/>
    <property type="project" value="TreeGrafter"/>
</dbReference>
<dbReference type="PANTHER" id="PTHR11956:SF11">
    <property type="entry name" value="ARGININE--TRNA LIGASE, MITOCHONDRIAL-RELATED"/>
    <property type="match status" value="1"/>
</dbReference>
<dbReference type="SMART" id="SM00836">
    <property type="entry name" value="DALR_1"/>
    <property type="match status" value="1"/>
</dbReference>
<dbReference type="Gene3D" id="1.10.730.10">
    <property type="entry name" value="Isoleucyl-tRNA Synthetase, Domain 1"/>
    <property type="match status" value="1"/>
</dbReference>
<dbReference type="EC" id="6.1.1.19" evidence="2"/>
<dbReference type="SUPFAM" id="SSF47323">
    <property type="entry name" value="Anticodon-binding domain of a subclass of class I aminoacyl-tRNA synthetases"/>
    <property type="match status" value="1"/>
</dbReference>
<organism evidence="12 13">
    <name type="scientific">Talaromyces proteolyticus</name>
    <dbReference type="NCBI Taxonomy" id="1131652"/>
    <lineage>
        <taxon>Eukaryota</taxon>
        <taxon>Fungi</taxon>
        <taxon>Dikarya</taxon>
        <taxon>Ascomycota</taxon>
        <taxon>Pezizomycotina</taxon>
        <taxon>Eurotiomycetes</taxon>
        <taxon>Eurotiomycetidae</taxon>
        <taxon>Eurotiales</taxon>
        <taxon>Trichocomaceae</taxon>
        <taxon>Talaromyces</taxon>
        <taxon>Talaromyces sect. Bacilispori</taxon>
    </lineage>
</organism>
<comment type="caution">
    <text evidence="12">The sequence shown here is derived from an EMBL/GenBank/DDBJ whole genome shotgun (WGS) entry which is preliminary data.</text>
</comment>
<keyword evidence="3 10" id="KW-0436">Ligase</keyword>
<gene>
    <name evidence="12" type="ORF">BGW36DRAFT_288430</name>
</gene>
<name>A0AAD4L055_9EURO</name>